<gene>
    <name evidence="6" type="ORF">SAMN05421881_100842</name>
</gene>
<dbReference type="EMBL" id="FNOY01000008">
    <property type="protein sequence ID" value="SDX78376.1"/>
    <property type="molecule type" value="Genomic_DNA"/>
</dbReference>
<dbReference type="Gene3D" id="3.30.160.100">
    <property type="entry name" value="Ribosome hibernation promotion factor-like"/>
    <property type="match status" value="1"/>
</dbReference>
<evidence type="ECO:0000256" key="4">
    <source>
        <dbReference type="ARBA" id="ARBA00041148"/>
    </source>
</evidence>
<evidence type="ECO:0000313" key="6">
    <source>
        <dbReference type="EMBL" id="SDX78376.1"/>
    </source>
</evidence>
<dbReference type="FunFam" id="3.30.160.100:FF:000001">
    <property type="entry name" value="Ribosome hibernation promoting factor"/>
    <property type="match status" value="1"/>
</dbReference>
<dbReference type="GO" id="GO:0043024">
    <property type="term" value="F:ribosomal small subunit binding"/>
    <property type="evidence" value="ECO:0007669"/>
    <property type="project" value="TreeGrafter"/>
</dbReference>
<dbReference type="OrthoDB" id="9795980at2"/>
<dbReference type="InterPro" id="IPR036567">
    <property type="entry name" value="RHF-like"/>
</dbReference>
<organism evidence="6 7">
    <name type="scientific">Nitrosomonas halophila</name>
    <dbReference type="NCBI Taxonomy" id="44576"/>
    <lineage>
        <taxon>Bacteria</taxon>
        <taxon>Pseudomonadati</taxon>
        <taxon>Pseudomonadota</taxon>
        <taxon>Betaproteobacteria</taxon>
        <taxon>Nitrosomonadales</taxon>
        <taxon>Nitrosomonadaceae</taxon>
        <taxon>Nitrosomonas</taxon>
    </lineage>
</organism>
<evidence type="ECO:0000256" key="1">
    <source>
        <dbReference type="ARBA" id="ARBA00022845"/>
    </source>
</evidence>
<comment type="similarity">
    <text evidence="2">Belongs to the HPF/YfiA ribosome-associated protein family. Short HPF subfamily.</text>
</comment>
<accession>A0A1H3EHZ7</accession>
<name>A0A1H3EHZ7_9PROT</name>
<dbReference type="InterPro" id="IPR050574">
    <property type="entry name" value="HPF/YfiA_ribosome-assoc"/>
</dbReference>
<dbReference type="CDD" id="cd00552">
    <property type="entry name" value="RaiA"/>
    <property type="match status" value="1"/>
</dbReference>
<dbReference type="RefSeq" id="WP_090412101.1">
    <property type="nucleotide sequence ID" value="NZ_FNOY01000008.1"/>
</dbReference>
<dbReference type="GO" id="GO:0022627">
    <property type="term" value="C:cytosolic small ribosomal subunit"/>
    <property type="evidence" value="ECO:0007669"/>
    <property type="project" value="TreeGrafter"/>
</dbReference>
<reference evidence="6 7" key="1">
    <citation type="submission" date="2016-10" db="EMBL/GenBank/DDBJ databases">
        <authorList>
            <person name="de Groot N.N."/>
        </authorList>
    </citation>
    <scope>NUCLEOTIDE SEQUENCE [LARGE SCALE GENOMIC DNA]</scope>
    <source>
        <strain evidence="6 7">Nm1</strain>
    </source>
</reference>
<keyword evidence="1" id="KW-0810">Translation regulation</keyword>
<keyword evidence="7" id="KW-1185">Reference proteome</keyword>
<dbReference type="Pfam" id="PF02482">
    <property type="entry name" value="Ribosomal_S30AE"/>
    <property type="match status" value="1"/>
</dbReference>
<dbReference type="STRING" id="44576.SAMN05421881_100842"/>
<proteinExistence type="inferred from homology"/>
<dbReference type="GO" id="GO:0045900">
    <property type="term" value="P:negative regulation of translational elongation"/>
    <property type="evidence" value="ECO:0007669"/>
    <property type="project" value="TreeGrafter"/>
</dbReference>
<protein>
    <recommendedName>
        <fullName evidence="4">Ribosome hibernation promoting factor</fullName>
    </recommendedName>
    <alternativeName>
        <fullName evidence="5">Hibernation factor HPF</fullName>
    </alternativeName>
</protein>
<evidence type="ECO:0000256" key="3">
    <source>
        <dbReference type="ARBA" id="ARBA00038695"/>
    </source>
</evidence>
<dbReference type="InterPro" id="IPR003489">
    <property type="entry name" value="RHF/RaiA"/>
</dbReference>
<dbReference type="SUPFAM" id="SSF69754">
    <property type="entry name" value="Ribosome binding protein Y (YfiA homologue)"/>
    <property type="match status" value="1"/>
</dbReference>
<dbReference type="PANTHER" id="PTHR33231">
    <property type="entry name" value="30S RIBOSOMAL PROTEIN"/>
    <property type="match status" value="1"/>
</dbReference>
<sequence length="111" mass="12762">MNLNLTGNHVDITPAMREYVLSKIDKITRHFDHVIDISVILSVEKLNQKAEATIHVKGKDIFVEADGPDMYASIDSLVDKLDRQILKYKEKNIDRRNHHGGLKDQEIKEPE</sequence>
<dbReference type="PANTHER" id="PTHR33231:SF1">
    <property type="entry name" value="30S RIBOSOMAL PROTEIN"/>
    <property type="match status" value="1"/>
</dbReference>
<dbReference type="Proteomes" id="UP000198640">
    <property type="component" value="Unassembled WGS sequence"/>
</dbReference>
<dbReference type="AlphaFoldDB" id="A0A1H3EHZ7"/>
<comment type="subunit">
    <text evidence="3">Associates exclusively with 100S ribosomes, which are dimers of 70S ribosomes.</text>
</comment>
<evidence type="ECO:0000256" key="2">
    <source>
        <dbReference type="ARBA" id="ARBA00038434"/>
    </source>
</evidence>
<evidence type="ECO:0000313" key="7">
    <source>
        <dbReference type="Proteomes" id="UP000198640"/>
    </source>
</evidence>
<evidence type="ECO:0000256" key="5">
    <source>
        <dbReference type="ARBA" id="ARBA00041319"/>
    </source>
</evidence>
<dbReference type="NCBIfam" id="TIGR00741">
    <property type="entry name" value="yfiA"/>
    <property type="match status" value="1"/>
</dbReference>